<reference evidence="1 2" key="1">
    <citation type="journal article" date="2008" name="BMC Genomics">
        <title>The missing link: Bordetella petrii is endowed with both the metabolic versatility of environmental bacteria and virulence traits of pathogenic Bordetellae.</title>
        <authorList>
            <person name="Gross R."/>
            <person name="Guzman C.A."/>
            <person name="Sebaihia M."/>
            <person name="Martins Dos Santos V.A."/>
            <person name="Pieper D.H."/>
            <person name="Koebnik R."/>
            <person name="Lechner M."/>
            <person name="Bartels D."/>
            <person name="Buhrmester J."/>
            <person name="Choudhuri J.V."/>
            <person name="Ebensen T."/>
            <person name="Gaigalat L."/>
            <person name="Herrmann S."/>
            <person name="Khachane A.N."/>
            <person name="Larisch C."/>
            <person name="Link S."/>
            <person name="Linke B."/>
            <person name="Meyer F."/>
            <person name="Mormann S."/>
            <person name="Nakunst D."/>
            <person name="Rueckert C."/>
            <person name="Schneiker-Bekel S."/>
            <person name="Schulze K."/>
            <person name="Vorhoelter F.J."/>
            <person name="Yevsa T."/>
            <person name="Engle J.T."/>
            <person name="Goldman W.E."/>
            <person name="Puehler A."/>
            <person name="Goebel U.B."/>
            <person name="Goesmann A."/>
            <person name="Bloecker H."/>
            <person name="Kaiser O."/>
            <person name="Martinez-Arias R."/>
        </authorList>
    </citation>
    <scope>NUCLEOTIDE SEQUENCE [LARGE SCALE GENOMIC DNA]</scope>
    <source>
        <strain evidence="2">ATCC BAA-461 / DSM 12804 / CCUG 43448 / CIP 107267 / Se-1111R</strain>
    </source>
</reference>
<dbReference type="InterPro" id="IPR038643">
    <property type="entry name" value="PliI_sf"/>
</dbReference>
<dbReference type="EMBL" id="AM902716">
    <property type="protein sequence ID" value="CAP42106.1"/>
    <property type="molecule type" value="Genomic_DNA"/>
</dbReference>
<gene>
    <name evidence="1" type="ordered locus">Bpet1767</name>
</gene>
<dbReference type="Pfam" id="PF16743">
    <property type="entry name" value="PliI"/>
    <property type="match status" value="1"/>
</dbReference>
<dbReference type="Proteomes" id="UP000001225">
    <property type="component" value="Chromosome"/>
</dbReference>
<dbReference type="InterPro" id="IPR031948">
    <property type="entry name" value="PliI"/>
</dbReference>
<protein>
    <submittedName>
        <fullName evidence="1">Exported protein</fullName>
    </submittedName>
</protein>
<organism evidence="1 2">
    <name type="scientific">Bordetella petrii (strain ATCC BAA-461 / DSM 12804 / CCUG 43448 / CIP 107267 / Se-1111R)</name>
    <dbReference type="NCBI Taxonomy" id="340100"/>
    <lineage>
        <taxon>Bacteria</taxon>
        <taxon>Pseudomonadati</taxon>
        <taxon>Pseudomonadota</taxon>
        <taxon>Betaproteobacteria</taxon>
        <taxon>Burkholderiales</taxon>
        <taxon>Alcaligenaceae</taxon>
        <taxon>Bordetella</taxon>
    </lineage>
</organism>
<accession>A9IIJ6</accession>
<sequence length="263" mass="27832">MLARCLAPARVPDTAVCRSPMAHGHPAWRVLHDKHPVSRHEPPMPPCLGHAPACLFLATLVAAAAQASSPAAWQQQEDKALRLCAQASGLAQTEQVGMPMQFDDRSGQTALLIRGTATQAHMKGAALTMLCLVDRRSSHASVVEWAGSSSPADAAAPAPIVVPLAQAPATVVVAQEPGEPASIGTYSVRLYRDLSIGDYADGIIRPRDGELRQAELKDLDSDGQPELAVTLVTAGSGNYTTLDAYKIRDGGRLEWVPGLSKRP</sequence>
<keyword evidence="2" id="KW-1185">Reference proteome</keyword>
<dbReference type="Gene3D" id="2.40.128.460">
    <property type="entry name" value="Periplasmic lysozyme inhibitor of I-type lysozyme"/>
    <property type="match status" value="1"/>
</dbReference>
<dbReference type="eggNOG" id="ENOG5033EGN">
    <property type="taxonomic scope" value="Bacteria"/>
</dbReference>
<evidence type="ECO:0000313" key="1">
    <source>
        <dbReference type="EMBL" id="CAP42106.1"/>
    </source>
</evidence>
<proteinExistence type="predicted"/>
<dbReference type="AlphaFoldDB" id="A9IIJ6"/>
<dbReference type="KEGG" id="bpt:Bpet1767"/>
<evidence type="ECO:0000313" key="2">
    <source>
        <dbReference type="Proteomes" id="UP000001225"/>
    </source>
</evidence>
<dbReference type="CDD" id="cd09632">
    <property type="entry name" value="PliI_like"/>
    <property type="match status" value="1"/>
</dbReference>
<name>A9IIJ6_BORPD</name>